<proteinExistence type="predicted"/>
<dbReference type="RefSeq" id="WP_125983289.1">
    <property type="nucleotide sequence ID" value="NZ_NGJS01000003.1"/>
</dbReference>
<gene>
    <name evidence="2" type="ORF">CBF37_03245</name>
</gene>
<sequence>MSEFNNQINKLVNEAKKEVDRLEDRRQQDLSDSIDYIENELQLQRLYAKIEAYEEVLDLA</sequence>
<dbReference type="Proteomes" id="UP000287857">
    <property type="component" value="Unassembled WGS sequence"/>
</dbReference>
<accession>A0A430A0C0</accession>
<keyword evidence="1" id="KW-0175">Coiled coil</keyword>
<dbReference type="EMBL" id="NGJS01000003">
    <property type="protein sequence ID" value="RST99754.1"/>
    <property type="molecule type" value="Genomic_DNA"/>
</dbReference>
<reference evidence="2 3" key="1">
    <citation type="submission" date="2017-05" db="EMBL/GenBank/DDBJ databases">
        <title>Vagococcus spp. assemblies.</title>
        <authorList>
            <person name="Gulvik C.A."/>
        </authorList>
    </citation>
    <scope>NUCLEOTIDE SEQUENCE [LARGE SCALE GENOMIC DNA]</scope>
    <source>
        <strain evidence="2 3">SS1995</strain>
    </source>
</reference>
<protein>
    <submittedName>
        <fullName evidence="2">Uncharacterized protein</fullName>
    </submittedName>
</protein>
<dbReference type="OrthoDB" id="2157023at2"/>
<name>A0A430A0C0_9ENTE</name>
<comment type="caution">
    <text evidence="2">The sequence shown here is derived from an EMBL/GenBank/DDBJ whole genome shotgun (WGS) entry which is preliminary data.</text>
</comment>
<organism evidence="2 3">
    <name type="scientific">Vagococcus vulneris</name>
    <dbReference type="NCBI Taxonomy" id="1977869"/>
    <lineage>
        <taxon>Bacteria</taxon>
        <taxon>Bacillati</taxon>
        <taxon>Bacillota</taxon>
        <taxon>Bacilli</taxon>
        <taxon>Lactobacillales</taxon>
        <taxon>Enterococcaceae</taxon>
        <taxon>Vagococcus</taxon>
    </lineage>
</organism>
<dbReference type="AlphaFoldDB" id="A0A430A0C0"/>
<keyword evidence="3" id="KW-1185">Reference proteome</keyword>
<evidence type="ECO:0000256" key="1">
    <source>
        <dbReference type="SAM" id="Coils"/>
    </source>
</evidence>
<evidence type="ECO:0000313" key="3">
    <source>
        <dbReference type="Proteomes" id="UP000287857"/>
    </source>
</evidence>
<feature type="coiled-coil region" evidence="1">
    <location>
        <begin position="1"/>
        <end position="32"/>
    </location>
</feature>
<evidence type="ECO:0000313" key="2">
    <source>
        <dbReference type="EMBL" id="RST99754.1"/>
    </source>
</evidence>